<keyword evidence="5 10" id="KW-0812">Transmembrane</keyword>
<evidence type="ECO:0000313" key="11">
    <source>
        <dbReference type="EMBL" id="SGZ53399.1"/>
    </source>
</evidence>
<comment type="similarity">
    <text evidence="4 10">Belongs to the OST1 family.</text>
</comment>
<comment type="pathway">
    <text evidence="3 10">Protein modification; protein glycosylation.</text>
</comment>
<keyword evidence="7 10" id="KW-0256">Endoplasmic reticulum</keyword>
<keyword evidence="12" id="KW-1185">Reference proteome</keyword>
<dbReference type="UniPathway" id="UPA00378"/>
<keyword evidence="6 10" id="KW-0732">Signal</keyword>
<evidence type="ECO:0000256" key="2">
    <source>
        <dbReference type="ARBA" id="ARBA00004115"/>
    </source>
</evidence>
<evidence type="ECO:0000313" key="12">
    <source>
        <dbReference type="Proteomes" id="UP000182334"/>
    </source>
</evidence>
<dbReference type="EMBL" id="LT635759">
    <property type="protein sequence ID" value="SGZ53399.1"/>
    <property type="molecule type" value="Genomic_DNA"/>
</dbReference>
<dbReference type="OrthoDB" id="310030at2759"/>
<reference evidence="11 12" key="1">
    <citation type="submission" date="2016-10" db="EMBL/GenBank/DDBJ databases">
        <authorList>
            <person name="de Groot N.N."/>
        </authorList>
    </citation>
    <scope>NUCLEOTIDE SEQUENCE [LARGE SCALE GENOMIC DNA]</scope>
    <source>
        <strain evidence="11 12">CBS 141442</strain>
    </source>
</reference>
<organism evidence="11 12">
    <name type="scientific">Sungouiella intermedia</name>
    <dbReference type="NCBI Taxonomy" id="45354"/>
    <lineage>
        <taxon>Eukaryota</taxon>
        <taxon>Fungi</taxon>
        <taxon>Dikarya</taxon>
        <taxon>Ascomycota</taxon>
        <taxon>Saccharomycotina</taxon>
        <taxon>Pichiomycetes</taxon>
        <taxon>Metschnikowiaceae</taxon>
        <taxon>Sungouiella</taxon>
    </lineage>
</organism>
<sequence>MLWSWLSIAATAALSVTATSVSEQLGVSMDINVDAIDSTIWENVHYYRNVDLSGPYIKEFDLIEAKNTSPEPQDTYVFTINDGFDSVPNISYIGVTVMDLKLELYPFKLGQGIYAIKFTAPIAPGSTVEFKTRYAYTNTLVPFPEKINMDESQSLLAKINKYAYSPYVISDYSLAFTGFPKAQEMDLQFTNVTVSPNLPALKGRVESEALVYGPVVSTIQPYAVVPMGLLYDHARPLTRVINLERSFWLPGSGVDVVLTEEYYELTNNGAQLKSGYSRGDWMKGRYDLIREHFAISQLEFPENPAATFEDYYITDKVGKVSSHHPAQGHIIMQPRFPLFGGWKYNFTLGWSNKMEHFVHTMHNDDNVYIAKFPMLNGLREIYYDDVYLNFYLPEGSEFISFHAPVVSEDVTVGAEASYLDVSDGHVKVRVHFRNLCDSLSLLDVYVKYRYSASSYRYKLLKIAGFVFTGLASYYALGLLNLSIEQN</sequence>
<evidence type="ECO:0000256" key="7">
    <source>
        <dbReference type="ARBA" id="ARBA00022824"/>
    </source>
</evidence>
<protein>
    <recommendedName>
        <fullName evidence="10">Dolichyl-diphosphooligosaccharide--protein glycosyltransferase subunit 1</fullName>
    </recommendedName>
</protein>
<comment type="function">
    <text evidence="1 10">Subunit of the oligosaccharyl transferase (OST) complex that catalyzes the initial transfer of a defined glycan (Glc(3)Man(9)GlcNAc(2) in eukaryotes) from the lipid carrier dolichol-pyrophosphate to an asparagine residue within an Asn-X-Ser/Thr consensus motif in nascent polypeptide chains, the first step in protein N-glycosylation. N-glycosylation occurs cotranslationally and the complex associates with the Sec61 complex at the channel-forming translocon complex that mediates protein translocation across the endoplasmic reticulum (ER). All subunits are required for a maximal enzyme activity.</text>
</comment>
<evidence type="ECO:0000256" key="6">
    <source>
        <dbReference type="ARBA" id="ARBA00022729"/>
    </source>
</evidence>
<dbReference type="Proteomes" id="UP000182334">
    <property type="component" value="Chromosome IV"/>
</dbReference>
<accession>A0A1L0BPS5</accession>
<feature type="transmembrane region" description="Helical" evidence="10">
    <location>
        <begin position="459"/>
        <end position="481"/>
    </location>
</feature>
<evidence type="ECO:0000256" key="3">
    <source>
        <dbReference type="ARBA" id="ARBA00004922"/>
    </source>
</evidence>
<name>A0A1L0BPS5_9ASCO</name>
<gene>
    <name evidence="11" type="ORF">SAMEA4029010_CIC11G00000000695</name>
</gene>
<evidence type="ECO:0000256" key="1">
    <source>
        <dbReference type="ARBA" id="ARBA00002791"/>
    </source>
</evidence>
<dbReference type="PANTHER" id="PTHR21049:SF0">
    <property type="entry name" value="DOLICHYL-DIPHOSPHOOLIGOSACCHARIDE--PROTEIN GLYCOSYLTRANSFERASE SUBUNIT 1"/>
    <property type="match status" value="1"/>
</dbReference>
<dbReference type="GO" id="GO:0008250">
    <property type="term" value="C:oligosaccharyltransferase complex"/>
    <property type="evidence" value="ECO:0007669"/>
    <property type="project" value="UniProtKB-UniRule"/>
</dbReference>
<evidence type="ECO:0000256" key="5">
    <source>
        <dbReference type="ARBA" id="ARBA00022692"/>
    </source>
</evidence>
<evidence type="ECO:0000256" key="8">
    <source>
        <dbReference type="ARBA" id="ARBA00022989"/>
    </source>
</evidence>
<keyword evidence="8 10" id="KW-1133">Transmembrane helix</keyword>
<comment type="subunit">
    <text evidence="10">Component of the oligosaccharyltransferase (OST) complex.</text>
</comment>
<dbReference type="InterPro" id="IPR007676">
    <property type="entry name" value="Ribophorin_I"/>
</dbReference>
<comment type="subcellular location">
    <subcellularLocation>
        <location evidence="2 10">Endoplasmic reticulum membrane</location>
        <topology evidence="2 10">Single-pass type I membrane protein</topology>
    </subcellularLocation>
</comment>
<dbReference type="Pfam" id="PF04597">
    <property type="entry name" value="Ribophorin_I"/>
    <property type="match status" value="1"/>
</dbReference>
<proteinExistence type="inferred from homology"/>
<dbReference type="GO" id="GO:0018279">
    <property type="term" value="P:protein N-linked glycosylation via asparagine"/>
    <property type="evidence" value="ECO:0007669"/>
    <property type="project" value="TreeGrafter"/>
</dbReference>
<keyword evidence="9 10" id="KW-0472">Membrane</keyword>
<feature type="signal peptide" evidence="10">
    <location>
        <begin position="1"/>
        <end position="18"/>
    </location>
</feature>
<dbReference type="PANTHER" id="PTHR21049">
    <property type="entry name" value="RIBOPHORIN I"/>
    <property type="match status" value="1"/>
</dbReference>
<dbReference type="AlphaFoldDB" id="A0A1L0BPS5"/>
<evidence type="ECO:0000256" key="9">
    <source>
        <dbReference type="ARBA" id="ARBA00023136"/>
    </source>
</evidence>
<evidence type="ECO:0000256" key="4">
    <source>
        <dbReference type="ARBA" id="ARBA00008905"/>
    </source>
</evidence>
<evidence type="ECO:0000256" key="10">
    <source>
        <dbReference type="RuleBase" id="RU361143"/>
    </source>
</evidence>
<dbReference type="STRING" id="45354.A0A1L0BPS5"/>
<feature type="chain" id="PRO_5011835023" description="Dolichyl-diphosphooligosaccharide--protein glycosyltransferase subunit 1" evidence="10">
    <location>
        <begin position="19"/>
        <end position="486"/>
    </location>
</feature>